<proteinExistence type="predicted"/>
<dbReference type="Gene3D" id="1.10.10.2770">
    <property type="match status" value="1"/>
</dbReference>
<feature type="domain" description="Tr-type G" evidence="6">
    <location>
        <begin position="1"/>
        <end position="178"/>
    </location>
</feature>
<dbReference type="SUPFAM" id="SSF50465">
    <property type="entry name" value="EF-Tu/eEF-1alpha/eIF2-gamma C-terminal domain"/>
    <property type="match status" value="1"/>
</dbReference>
<organism evidence="7 8">
    <name type="scientific">Planktotalea frisia</name>
    <dbReference type="NCBI Taxonomy" id="696762"/>
    <lineage>
        <taxon>Bacteria</taxon>
        <taxon>Pseudomonadati</taxon>
        <taxon>Pseudomonadota</taxon>
        <taxon>Alphaproteobacteria</taxon>
        <taxon>Rhodobacterales</taxon>
        <taxon>Paracoccaceae</taxon>
        <taxon>Planktotalea</taxon>
    </lineage>
</organism>
<dbReference type="GO" id="GO:0004020">
    <property type="term" value="F:adenylylsulfate kinase activity"/>
    <property type="evidence" value="ECO:0007669"/>
    <property type="project" value="UniProtKB-EC"/>
</dbReference>
<keyword evidence="5" id="KW-0342">GTP-binding</keyword>
<dbReference type="STRING" id="696762.PFRI_12910"/>
<dbReference type="Pfam" id="PF00009">
    <property type="entry name" value="GTP_EFTU"/>
    <property type="match status" value="1"/>
</dbReference>
<dbReference type="SUPFAM" id="SSF50447">
    <property type="entry name" value="Translation proteins"/>
    <property type="match status" value="1"/>
</dbReference>
<comment type="subcellular location">
    <subcellularLocation>
        <location evidence="1">Cytoplasm</location>
    </subcellularLocation>
</comment>
<dbReference type="GO" id="GO:0003746">
    <property type="term" value="F:translation elongation factor activity"/>
    <property type="evidence" value="ECO:0007669"/>
    <property type="project" value="UniProtKB-KW"/>
</dbReference>
<evidence type="ECO:0000313" key="7">
    <source>
        <dbReference type="EMBL" id="OJI94471.1"/>
    </source>
</evidence>
<dbReference type="PANTHER" id="PTHR43721">
    <property type="entry name" value="ELONGATION FACTOR TU-RELATED"/>
    <property type="match status" value="1"/>
</dbReference>
<dbReference type="InterPro" id="IPR057335">
    <property type="entry name" value="Beta-barrel_SelB"/>
</dbReference>
<dbReference type="Proteomes" id="UP000184514">
    <property type="component" value="Unassembled WGS sequence"/>
</dbReference>
<protein>
    <submittedName>
        <fullName evidence="7">Selenocysteine-specific elongation factor</fullName>
    </submittedName>
</protein>
<dbReference type="OrthoDB" id="9803139at2"/>
<dbReference type="InterPro" id="IPR027417">
    <property type="entry name" value="P-loop_NTPase"/>
</dbReference>
<dbReference type="PANTHER" id="PTHR43721:SF11">
    <property type="entry name" value="SELENOCYSTEINE-SPECIFIC ELONGATION FACTOR"/>
    <property type="match status" value="1"/>
</dbReference>
<dbReference type="GO" id="GO:0005737">
    <property type="term" value="C:cytoplasm"/>
    <property type="evidence" value="ECO:0007669"/>
    <property type="project" value="UniProtKB-SubCell"/>
</dbReference>
<evidence type="ECO:0000313" key="8">
    <source>
        <dbReference type="Proteomes" id="UP000184514"/>
    </source>
</evidence>
<reference evidence="7 8" key="1">
    <citation type="submission" date="2016-10" db="EMBL/GenBank/DDBJ databases">
        <title>Genome sequence of Planktotalea frisia SH6-1.</title>
        <authorList>
            <person name="Poehlein A."/>
            <person name="Bakenhus I."/>
            <person name="Voget S."/>
            <person name="Brinkhoff T."/>
            <person name="Simon M."/>
        </authorList>
    </citation>
    <scope>NUCLEOTIDE SEQUENCE [LARGE SCALE GENOMIC DNA]</scope>
    <source>
        <strain evidence="7 8">SH6-1</strain>
    </source>
</reference>
<dbReference type="InterPro" id="IPR036388">
    <property type="entry name" value="WH-like_DNA-bd_sf"/>
</dbReference>
<dbReference type="InterPro" id="IPR015191">
    <property type="entry name" value="SelB_WHD4"/>
</dbReference>
<dbReference type="SUPFAM" id="SSF52540">
    <property type="entry name" value="P-loop containing nucleoside triphosphate hydrolases"/>
    <property type="match status" value="1"/>
</dbReference>
<dbReference type="EMBL" id="MLCB01000095">
    <property type="protein sequence ID" value="OJI94471.1"/>
    <property type="molecule type" value="Genomic_DNA"/>
</dbReference>
<dbReference type="Gene3D" id="3.40.50.300">
    <property type="entry name" value="P-loop containing nucleotide triphosphate hydrolases"/>
    <property type="match status" value="1"/>
</dbReference>
<dbReference type="InterPro" id="IPR036390">
    <property type="entry name" value="WH_DNA-bd_sf"/>
</dbReference>
<dbReference type="Pfam" id="PF09107">
    <property type="entry name" value="WHD_3rd_SelB"/>
    <property type="match status" value="1"/>
</dbReference>
<dbReference type="GO" id="GO:0003723">
    <property type="term" value="F:RNA binding"/>
    <property type="evidence" value="ECO:0007669"/>
    <property type="project" value="InterPro"/>
</dbReference>
<dbReference type="InterPro" id="IPR050055">
    <property type="entry name" value="EF-Tu_GTPase"/>
</dbReference>
<comment type="caution">
    <text evidence="7">The sequence shown here is derived from an EMBL/GenBank/DDBJ whole genome shotgun (WGS) entry which is preliminary data.</text>
</comment>
<evidence type="ECO:0000256" key="3">
    <source>
        <dbReference type="ARBA" id="ARBA00022741"/>
    </source>
</evidence>
<dbReference type="PROSITE" id="PS51722">
    <property type="entry name" value="G_TR_2"/>
    <property type="match status" value="1"/>
</dbReference>
<evidence type="ECO:0000256" key="2">
    <source>
        <dbReference type="ARBA" id="ARBA00022490"/>
    </source>
</evidence>
<gene>
    <name evidence="7" type="primary">selB</name>
    <name evidence="7" type="ORF">PFRI_12910</name>
</gene>
<dbReference type="RefSeq" id="WP_072629886.1">
    <property type="nucleotide sequence ID" value="NZ_MLCB01000095.1"/>
</dbReference>
<dbReference type="NCBIfam" id="TIGR00475">
    <property type="entry name" value="selB"/>
    <property type="match status" value="1"/>
</dbReference>
<keyword evidence="8" id="KW-1185">Reference proteome</keyword>
<dbReference type="Pfam" id="PF25461">
    <property type="entry name" value="Beta-barrel_SelB"/>
    <property type="match status" value="1"/>
</dbReference>
<evidence type="ECO:0000256" key="1">
    <source>
        <dbReference type="ARBA" id="ARBA00004496"/>
    </source>
</evidence>
<dbReference type="GO" id="GO:0003924">
    <property type="term" value="F:GTPase activity"/>
    <property type="evidence" value="ECO:0007669"/>
    <property type="project" value="InterPro"/>
</dbReference>
<keyword evidence="7" id="KW-0251">Elongation factor</keyword>
<dbReference type="GO" id="GO:0001514">
    <property type="term" value="P:selenocysteine incorporation"/>
    <property type="evidence" value="ECO:0007669"/>
    <property type="project" value="InterPro"/>
</dbReference>
<dbReference type="InterPro" id="IPR000795">
    <property type="entry name" value="T_Tr_GTP-bd_dom"/>
</dbReference>
<dbReference type="InterPro" id="IPR009001">
    <property type="entry name" value="Transl_elong_EF1A/Init_IF2_C"/>
</dbReference>
<evidence type="ECO:0000259" key="6">
    <source>
        <dbReference type="PROSITE" id="PS51722"/>
    </source>
</evidence>
<evidence type="ECO:0000256" key="4">
    <source>
        <dbReference type="ARBA" id="ARBA00022917"/>
    </source>
</evidence>
<dbReference type="Gene3D" id="2.40.30.10">
    <property type="entry name" value="Translation factors"/>
    <property type="match status" value="1"/>
</dbReference>
<sequence>MKTYCVVVIGHVDHGKTSLVRALTGTDTDRLPEEKARGLSITPGFAHCTYPGGVVDLVDAPGHADFIQAMISGASGAQAALVVISMADGVCAQTLEHLRIAGLLGIAQAVIAVTKSDTVPRAEHSKRLSEITQALSQTPYANAPKVVCSALSGQGIEALHNALEKLLAYEIQNTHSPYSFLPIDRTFTLEGQGTVVTGTLLGQDLNLEDKLHLQPAGSEISIRSLQSRGVTRDRIKVGERMAANLRGINAREIARGSVLCTQGVGTPSNCIDVHLKLLSAPAKPLKHMQELRVLFGASSAVAQVRLFKGYDQEFAQLRFRKPVVGFEGQVAILRCLSPSETLGNAQFLDPEAKPTKTGDVERLGVLVAAQKRDPRAIAHALIKQGKGLAKQTDIARLARVRTDILADVLGEKFVNVNSVRITSEKQIEVAKLAIVNALTQYHLAHPLRSSAPRSVIENRSFAALFVQYVEDKLVAKGALLKAANMLSLADHDPMAKLSNAQHQSMRKIEDAYRLAGLEEPSGETLPQTDETTELKQLLLEQKRLISLHNVALKRTLVFHTETLDWAANALGFAFAKQQPFTTSQARTALGTSRRVIVPLLEHFDTIGVTIRDSDTRQIASAKAVPQSTGA</sequence>
<dbReference type="InterPro" id="IPR004535">
    <property type="entry name" value="Transl_elong_SelB"/>
</dbReference>
<evidence type="ECO:0000256" key="5">
    <source>
        <dbReference type="ARBA" id="ARBA00023134"/>
    </source>
</evidence>
<dbReference type="InterPro" id="IPR009000">
    <property type="entry name" value="Transl_B-barrel_sf"/>
</dbReference>
<dbReference type="AlphaFoldDB" id="A0A1L9NZ05"/>
<keyword evidence="4" id="KW-0648">Protein biosynthesis</keyword>
<dbReference type="GO" id="GO:0005525">
    <property type="term" value="F:GTP binding"/>
    <property type="evidence" value="ECO:0007669"/>
    <property type="project" value="UniProtKB-KW"/>
</dbReference>
<dbReference type="SUPFAM" id="SSF46785">
    <property type="entry name" value="Winged helix' DNA-binding domain"/>
    <property type="match status" value="1"/>
</dbReference>
<keyword evidence="3" id="KW-0547">Nucleotide-binding</keyword>
<keyword evidence="2" id="KW-0963">Cytoplasm</keyword>
<dbReference type="Gene3D" id="1.10.10.10">
    <property type="entry name" value="Winged helix-like DNA-binding domain superfamily/Winged helix DNA-binding domain"/>
    <property type="match status" value="1"/>
</dbReference>
<accession>A0A1L9NZ05</accession>
<name>A0A1L9NZ05_9RHOB</name>